<gene>
    <name evidence="1" type="ORF">E3T55_05505</name>
</gene>
<dbReference type="EMBL" id="SOHE01000021">
    <property type="protein sequence ID" value="TFD53468.1"/>
    <property type="molecule type" value="Genomic_DNA"/>
</dbReference>
<dbReference type="AlphaFoldDB" id="A0A4R9A7R9"/>
<protein>
    <submittedName>
        <fullName evidence="1">Uncharacterized protein</fullName>
    </submittedName>
</protein>
<reference evidence="1 2" key="1">
    <citation type="submission" date="2019-03" db="EMBL/GenBank/DDBJ databases">
        <title>Genomics of glacier-inhabiting Cryobacterium strains.</title>
        <authorList>
            <person name="Liu Q."/>
            <person name="Xin Y.-H."/>
        </authorList>
    </citation>
    <scope>NUCLEOTIDE SEQUENCE [LARGE SCALE GENOMIC DNA]</scope>
    <source>
        <strain evidence="1 2">Hh14</strain>
    </source>
</reference>
<name>A0A4R9A7R9_9MICO</name>
<sequence>MSAKLLPWHEHRRRVIDRNTPAGARAERPPADESRSVIWQLLSANNRELARSADIYADFASARASAVRAAEAVATRGNVTLVSDDRRGAYGWYVEVDQIPEVVCARWYVAERERRHAVDLSLASLPLAQIAEGARQYVEWQATAPRVALR</sequence>
<evidence type="ECO:0000313" key="1">
    <source>
        <dbReference type="EMBL" id="TFD53468.1"/>
    </source>
</evidence>
<dbReference type="OrthoDB" id="5116381at2"/>
<organism evidence="1 2">
    <name type="scientific">Cryobacterium frigoriphilum</name>
    <dbReference type="NCBI Taxonomy" id="1259150"/>
    <lineage>
        <taxon>Bacteria</taxon>
        <taxon>Bacillati</taxon>
        <taxon>Actinomycetota</taxon>
        <taxon>Actinomycetes</taxon>
        <taxon>Micrococcales</taxon>
        <taxon>Microbacteriaceae</taxon>
        <taxon>Cryobacterium</taxon>
    </lineage>
</organism>
<evidence type="ECO:0000313" key="2">
    <source>
        <dbReference type="Proteomes" id="UP000297447"/>
    </source>
</evidence>
<comment type="caution">
    <text evidence="1">The sequence shown here is derived from an EMBL/GenBank/DDBJ whole genome shotgun (WGS) entry which is preliminary data.</text>
</comment>
<dbReference type="Proteomes" id="UP000297447">
    <property type="component" value="Unassembled WGS sequence"/>
</dbReference>
<keyword evidence="2" id="KW-1185">Reference proteome</keyword>
<accession>A0A4R9A7R9</accession>
<proteinExistence type="predicted"/>